<organism evidence="9 10">
    <name type="scientific">Postia placenta MAD-698-R-SB12</name>
    <dbReference type="NCBI Taxonomy" id="670580"/>
    <lineage>
        <taxon>Eukaryota</taxon>
        <taxon>Fungi</taxon>
        <taxon>Dikarya</taxon>
        <taxon>Basidiomycota</taxon>
        <taxon>Agaricomycotina</taxon>
        <taxon>Agaricomycetes</taxon>
        <taxon>Polyporales</taxon>
        <taxon>Adustoporiaceae</taxon>
        <taxon>Rhodonia</taxon>
    </lineage>
</organism>
<dbReference type="GeneID" id="36333619"/>
<evidence type="ECO:0000256" key="7">
    <source>
        <dbReference type="SAM" id="Phobius"/>
    </source>
</evidence>
<keyword evidence="4" id="KW-0378">Hydrolase</keyword>
<dbReference type="GO" id="GO:0006465">
    <property type="term" value="P:signal peptide processing"/>
    <property type="evidence" value="ECO:0007669"/>
    <property type="project" value="TreeGrafter"/>
</dbReference>
<evidence type="ECO:0000313" key="10">
    <source>
        <dbReference type="Proteomes" id="UP000194127"/>
    </source>
</evidence>
<dbReference type="PANTHER" id="PTHR43731">
    <property type="entry name" value="RHOMBOID PROTEASE"/>
    <property type="match status" value="1"/>
</dbReference>
<sequence>MLSSLRPPLRWPACRISSRHFSFTRLKRSEPIAPSNLQPGNLPWFTSFPSFQQQLARTSKLPSFSDSVRRPSVRTQVLFFACGSLVALFVGARLTNTETYEWSNRLCSSAPAWRDRPPTNDEMRRARYYAFGKDLQDSLAVMKDAIEDWPMSIKNVLIWTYIQVAQPVLDTTETRRLAWVVGAFNGLLYFMWQSPRTRLLMQTHFMHSPLSGRSYTMLTSLFSHRRFVHLWLCSAAAAAFGSAAAQYLFEERNHDPDNLREATPKWHFLAFFISAGLFSNLVSHVAASRISFPRLVARLRSSAASAPHPSSSAAASKPKAGFFARLRLKRTASPEDIPSFVGASGAVYSAFTVVALAYPDTDLALKIPPTFPLSIEWGLGMLLALDVIGVLRGWRLFNHWAHLGGAAFGAFYWEYGPFIWEVCRLLTLGSLPPILCDVPDEQEEQ</sequence>
<comment type="similarity">
    <text evidence="2">Belongs to the peptidase S54 family.</text>
</comment>
<dbReference type="SUPFAM" id="SSF144091">
    <property type="entry name" value="Rhomboid-like"/>
    <property type="match status" value="1"/>
</dbReference>
<keyword evidence="3 7" id="KW-0812">Transmembrane</keyword>
<feature type="domain" description="Peptidase S54 rhomboid" evidence="8">
    <location>
        <begin position="213"/>
        <end position="412"/>
    </location>
</feature>
<evidence type="ECO:0000313" key="9">
    <source>
        <dbReference type="EMBL" id="OSX63857.1"/>
    </source>
</evidence>
<proteinExistence type="inferred from homology"/>
<dbReference type="InterPro" id="IPR050925">
    <property type="entry name" value="Rhomboid_protease_S54"/>
</dbReference>
<dbReference type="Pfam" id="PF01694">
    <property type="entry name" value="Rhomboid"/>
    <property type="match status" value="1"/>
</dbReference>
<dbReference type="STRING" id="670580.A0A1X6N5H1"/>
<evidence type="ECO:0000256" key="3">
    <source>
        <dbReference type="ARBA" id="ARBA00022692"/>
    </source>
</evidence>
<comment type="subcellular location">
    <subcellularLocation>
        <location evidence="1">Membrane</location>
        <topology evidence="1">Multi-pass membrane protein</topology>
    </subcellularLocation>
</comment>
<evidence type="ECO:0000256" key="2">
    <source>
        <dbReference type="ARBA" id="ARBA00009045"/>
    </source>
</evidence>
<evidence type="ECO:0000256" key="4">
    <source>
        <dbReference type="ARBA" id="ARBA00022801"/>
    </source>
</evidence>
<feature type="transmembrane region" description="Helical" evidence="7">
    <location>
        <begin position="269"/>
        <end position="292"/>
    </location>
</feature>
<protein>
    <recommendedName>
        <fullName evidence="8">Peptidase S54 rhomboid domain-containing protein</fullName>
    </recommendedName>
</protein>
<accession>A0A1X6N5H1</accession>
<dbReference type="PANTHER" id="PTHR43731:SF14">
    <property type="entry name" value="PRESENILIN-ASSOCIATED RHOMBOID-LIKE PROTEIN, MITOCHONDRIAL"/>
    <property type="match status" value="1"/>
</dbReference>
<dbReference type="InterPro" id="IPR035952">
    <property type="entry name" value="Rhomboid-like_sf"/>
</dbReference>
<dbReference type="AlphaFoldDB" id="A0A1X6N5H1"/>
<dbReference type="OrthoDB" id="10260614at2759"/>
<dbReference type="RefSeq" id="XP_024340651.1">
    <property type="nucleotide sequence ID" value="XM_024488670.1"/>
</dbReference>
<feature type="transmembrane region" description="Helical" evidence="7">
    <location>
        <begin position="227"/>
        <end position="249"/>
    </location>
</feature>
<evidence type="ECO:0000259" key="8">
    <source>
        <dbReference type="Pfam" id="PF01694"/>
    </source>
</evidence>
<keyword evidence="6 7" id="KW-0472">Membrane</keyword>
<keyword evidence="5 7" id="KW-1133">Transmembrane helix</keyword>
<dbReference type="EMBL" id="KZ110594">
    <property type="protein sequence ID" value="OSX63857.1"/>
    <property type="molecule type" value="Genomic_DNA"/>
</dbReference>
<feature type="transmembrane region" description="Helical" evidence="7">
    <location>
        <begin position="77"/>
        <end position="95"/>
    </location>
</feature>
<evidence type="ECO:0000256" key="1">
    <source>
        <dbReference type="ARBA" id="ARBA00004141"/>
    </source>
</evidence>
<gene>
    <name evidence="9" type="ORF">POSPLADRAFT_1179471</name>
</gene>
<dbReference type="GO" id="GO:0004252">
    <property type="term" value="F:serine-type endopeptidase activity"/>
    <property type="evidence" value="ECO:0007669"/>
    <property type="project" value="InterPro"/>
</dbReference>
<feature type="transmembrane region" description="Helical" evidence="7">
    <location>
        <begin position="370"/>
        <end position="391"/>
    </location>
</feature>
<dbReference type="GO" id="GO:0016020">
    <property type="term" value="C:membrane"/>
    <property type="evidence" value="ECO:0007669"/>
    <property type="project" value="UniProtKB-SubCell"/>
</dbReference>
<evidence type="ECO:0000256" key="5">
    <source>
        <dbReference type="ARBA" id="ARBA00022989"/>
    </source>
</evidence>
<dbReference type="Gene3D" id="1.20.1540.10">
    <property type="entry name" value="Rhomboid-like"/>
    <property type="match status" value="1"/>
</dbReference>
<keyword evidence="10" id="KW-1185">Reference proteome</keyword>
<evidence type="ECO:0000256" key="6">
    <source>
        <dbReference type="ARBA" id="ARBA00023136"/>
    </source>
</evidence>
<name>A0A1X6N5H1_9APHY</name>
<feature type="transmembrane region" description="Helical" evidence="7">
    <location>
        <begin position="337"/>
        <end position="358"/>
    </location>
</feature>
<reference evidence="9 10" key="1">
    <citation type="submission" date="2017-04" db="EMBL/GenBank/DDBJ databases">
        <title>Genome Sequence of the Model Brown-Rot Fungus Postia placenta SB12.</title>
        <authorList>
            <consortium name="DOE Joint Genome Institute"/>
            <person name="Gaskell J."/>
            <person name="Kersten P."/>
            <person name="Larrondo L.F."/>
            <person name="Canessa P."/>
            <person name="Martinez D."/>
            <person name="Hibbett D."/>
            <person name="Schmoll M."/>
            <person name="Kubicek C.P."/>
            <person name="Martinez A.T."/>
            <person name="Yadav J."/>
            <person name="Master E."/>
            <person name="Magnuson J.K."/>
            <person name="James T."/>
            <person name="Yaver D."/>
            <person name="Berka R."/>
            <person name="Labutti K."/>
            <person name="Lipzen A."/>
            <person name="Aerts A."/>
            <person name="Barry K."/>
            <person name="Henrissat B."/>
            <person name="Blanchette R."/>
            <person name="Grigoriev I."/>
            <person name="Cullen D."/>
        </authorList>
    </citation>
    <scope>NUCLEOTIDE SEQUENCE [LARGE SCALE GENOMIC DNA]</scope>
    <source>
        <strain evidence="9 10">MAD-698-R-SB12</strain>
    </source>
</reference>
<dbReference type="Proteomes" id="UP000194127">
    <property type="component" value="Unassembled WGS sequence"/>
</dbReference>
<dbReference type="InterPro" id="IPR022764">
    <property type="entry name" value="Peptidase_S54_rhomboid_dom"/>
</dbReference>